<sequence length="52" mass="5840">MNPTPGWFRSEELEHASGGLTFAVPAQQRAEYQGDSLRHRDAAAKRRMQAIV</sequence>
<evidence type="ECO:0000313" key="3">
    <source>
        <dbReference type="Proteomes" id="UP001500540"/>
    </source>
</evidence>
<gene>
    <name evidence="2" type="ORF">GCM10022240_14990</name>
</gene>
<proteinExistence type="predicted"/>
<comment type="caution">
    <text evidence="2">The sequence shown here is derived from an EMBL/GenBank/DDBJ whole genome shotgun (WGS) entry which is preliminary data.</text>
</comment>
<keyword evidence="3" id="KW-1185">Reference proteome</keyword>
<feature type="region of interest" description="Disordered" evidence="1">
    <location>
        <begin position="31"/>
        <end position="52"/>
    </location>
</feature>
<evidence type="ECO:0000256" key="1">
    <source>
        <dbReference type="SAM" id="MobiDB-lite"/>
    </source>
</evidence>
<protein>
    <submittedName>
        <fullName evidence="2">Uncharacterized protein</fullName>
    </submittedName>
</protein>
<dbReference type="EMBL" id="BAABAF010000005">
    <property type="protein sequence ID" value="GAA3763616.1"/>
    <property type="molecule type" value="Genomic_DNA"/>
</dbReference>
<evidence type="ECO:0000313" key="2">
    <source>
        <dbReference type="EMBL" id="GAA3763616.1"/>
    </source>
</evidence>
<name>A0ABP7GEC9_9MICO</name>
<dbReference type="Proteomes" id="UP001500540">
    <property type="component" value="Unassembled WGS sequence"/>
</dbReference>
<accession>A0ABP7GEC9</accession>
<organism evidence="2 3">
    <name type="scientific">Microbacterium kribbense</name>
    <dbReference type="NCBI Taxonomy" id="433645"/>
    <lineage>
        <taxon>Bacteria</taxon>
        <taxon>Bacillati</taxon>
        <taxon>Actinomycetota</taxon>
        <taxon>Actinomycetes</taxon>
        <taxon>Micrococcales</taxon>
        <taxon>Microbacteriaceae</taxon>
        <taxon>Microbacterium</taxon>
    </lineage>
</organism>
<reference evidence="3" key="1">
    <citation type="journal article" date="2019" name="Int. J. Syst. Evol. Microbiol.">
        <title>The Global Catalogue of Microorganisms (GCM) 10K type strain sequencing project: providing services to taxonomists for standard genome sequencing and annotation.</title>
        <authorList>
            <consortium name="The Broad Institute Genomics Platform"/>
            <consortium name="The Broad Institute Genome Sequencing Center for Infectious Disease"/>
            <person name="Wu L."/>
            <person name="Ma J."/>
        </authorList>
    </citation>
    <scope>NUCLEOTIDE SEQUENCE [LARGE SCALE GENOMIC DNA]</scope>
    <source>
        <strain evidence="3">JCM 16950</strain>
    </source>
</reference>